<dbReference type="NCBIfam" id="TIGR01764">
    <property type="entry name" value="excise"/>
    <property type="match status" value="1"/>
</dbReference>
<evidence type="ECO:0000259" key="1">
    <source>
        <dbReference type="Pfam" id="PF12728"/>
    </source>
</evidence>
<dbReference type="EMBL" id="CAFBMQ010000001">
    <property type="protein sequence ID" value="CAB4896962.1"/>
    <property type="molecule type" value="Genomic_DNA"/>
</dbReference>
<dbReference type="AlphaFoldDB" id="A0A6J7FMS0"/>
<feature type="domain" description="Helix-turn-helix" evidence="1">
    <location>
        <begin position="9"/>
        <end position="56"/>
    </location>
</feature>
<accession>A0A6J7FMS0</accession>
<dbReference type="InterPro" id="IPR041657">
    <property type="entry name" value="HTH_17"/>
</dbReference>
<protein>
    <submittedName>
        <fullName evidence="2">Unannotated protein</fullName>
    </submittedName>
</protein>
<organism evidence="2">
    <name type="scientific">freshwater metagenome</name>
    <dbReference type="NCBI Taxonomy" id="449393"/>
    <lineage>
        <taxon>unclassified sequences</taxon>
        <taxon>metagenomes</taxon>
        <taxon>ecological metagenomes</taxon>
    </lineage>
</organism>
<reference evidence="2" key="1">
    <citation type="submission" date="2020-05" db="EMBL/GenBank/DDBJ databases">
        <authorList>
            <person name="Chiriac C."/>
            <person name="Salcher M."/>
            <person name="Ghai R."/>
            <person name="Kavagutti S V."/>
        </authorList>
    </citation>
    <scope>NUCLEOTIDE SEQUENCE</scope>
</reference>
<dbReference type="Pfam" id="PF12728">
    <property type="entry name" value="HTH_17"/>
    <property type="match status" value="1"/>
</dbReference>
<gene>
    <name evidence="2" type="ORF">UFOPK3609_00074</name>
</gene>
<dbReference type="GO" id="GO:0003677">
    <property type="term" value="F:DNA binding"/>
    <property type="evidence" value="ECO:0007669"/>
    <property type="project" value="InterPro"/>
</dbReference>
<evidence type="ECO:0000313" key="2">
    <source>
        <dbReference type="EMBL" id="CAB4896962.1"/>
    </source>
</evidence>
<dbReference type="InterPro" id="IPR010093">
    <property type="entry name" value="SinI_DNA-bd"/>
</dbReference>
<proteinExistence type="predicted"/>
<name>A0A6J7FMS0_9ZZZZ</name>
<sequence length="78" mass="8178">MTPTERPTLSIAETADLLGISRWLVQQAVRDGSLPSMRVGRRILIPKVQLDALLAGTASAPAVGKVADTAVVRLAASQ</sequence>